<dbReference type="AlphaFoldDB" id="X0YTY4"/>
<sequence>MRRLKYAINNLVDVDTLIDVYSEDDVYVMDNLYNGRPSKPYRSTDIGAIGFPEWICVTFPAPRMISLVALFNHNLTRLEGVGDELRFKGCNLGCESPECDWDAGAGLHEVDISGSLIEVEKGGRPTFENLYFRTKMREPNYRLDIIDQNNPDGHIEIGEYFLGNWEDFSMNCFLQPGRPDSPMYFKGDQQTFMGQDWMSYYSKAKEMTLTFVNISTPDQVNEIETFLDRVHENGGRVVIIPDRDSRFCFLMKIEDTSGFGLRTLYGEDGERKTWTIPMKALTTGVMLL</sequence>
<gene>
    <name evidence="1" type="ORF">S01H4_14228</name>
</gene>
<protein>
    <submittedName>
        <fullName evidence="1">Uncharacterized protein</fullName>
    </submittedName>
</protein>
<evidence type="ECO:0000313" key="1">
    <source>
        <dbReference type="EMBL" id="GAG60034.1"/>
    </source>
</evidence>
<accession>X0YTY4</accession>
<name>X0YTY4_9ZZZZ</name>
<comment type="caution">
    <text evidence="1">The sequence shown here is derived from an EMBL/GenBank/DDBJ whole genome shotgun (WGS) entry which is preliminary data.</text>
</comment>
<organism evidence="1">
    <name type="scientific">marine sediment metagenome</name>
    <dbReference type="NCBI Taxonomy" id="412755"/>
    <lineage>
        <taxon>unclassified sequences</taxon>
        <taxon>metagenomes</taxon>
        <taxon>ecological metagenomes</taxon>
    </lineage>
</organism>
<reference evidence="1" key="1">
    <citation type="journal article" date="2014" name="Front. Microbiol.">
        <title>High frequency of phylogenetically diverse reductive dehalogenase-homologous genes in deep subseafloor sedimentary metagenomes.</title>
        <authorList>
            <person name="Kawai M."/>
            <person name="Futagami T."/>
            <person name="Toyoda A."/>
            <person name="Takaki Y."/>
            <person name="Nishi S."/>
            <person name="Hori S."/>
            <person name="Arai W."/>
            <person name="Tsubouchi T."/>
            <person name="Morono Y."/>
            <person name="Uchiyama I."/>
            <person name="Ito T."/>
            <person name="Fujiyama A."/>
            <person name="Inagaki F."/>
            <person name="Takami H."/>
        </authorList>
    </citation>
    <scope>NUCLEOTIDE SEQUENCE</scope>
    <source>
        <strain evidence="1">Expedition CK06-06</strain>
    </source>
</reference>
<dbReference type="EMBL" id="BART01006245">
    <property type="protein sequence ID" value="GAG60034.1"/>
    <property type="molecule type" value="Genomic_DNA"/>
</dbReference>
<proteinExistence type="predicted"/>